<feature type="compositionally biased region" description="Basic residues" evidence="1">
    <location>
        <begin position="313"/>
        <end position="323"/>
    </location>
</feature>
<dbReference type="InterPro" id="IPR013103">
    <property type="entry name" value="RVT_2"/>
</dbReference>
<evidence type="ECO:0000313" key="5">
    <source>
        <dbReference type="EMBL" id="GEX22416.1"/>
    </source>
</evidence>
<evidence type="ECO:0000259" key="2">
    <source>
        <dbReference type="Pfam" id="PF07727"/>
    </source>
</evidence>
<dbReference type="InterPro" id="IPR054722">
    <property type="entry name" value="PolX-like_BBD"/>
</dbReference>
<dbReference type="Pfam" id="PF07727">
    <property type="entry name" value="RVT_2"/>
    <property type="match status" value="1"/>
</dbReference>
<dbReference type="InterPro" id="IPR057670">
    <property type="entry name" value="SH3_retrovirus"/>
</dbReference>
<dbReference type="AlphaFoldDB" id="A0A699H2J3"/>
<evidence type="ECO:0000259" key="3">
    <source>
        <dbReference type="Pfam" id="PF22936"/>
    </source>
</evidence>
<sequence length="886" mass="100993">MGTLRETLIEGTEGALHLGSKRHRVYFDLTSEEKDRYNADIRAINILLQGLPKDIYSLINHYTDAKDIWDNVKMRLEGSKLTKKTVNHNYNFIKNLTNTLALLTQSYKTYLPQTNNQLRTSSNPRNQATVQDAKVVIQNVQVDRIEDSGTMRGVQVQLVMGELRTELGMLIQVKQGRLNATTATENGVTLDEEQLLFIAGGQDNVVDDDMDEQHVQDLALNVDNVFQVDDYPVYNEAGPSYDSDVLSEYVKDNAVNNKEVHLDYLKHLKESVATFRKIVEEAKKDVEQQITQKTIVLVFPSTGIDSCIDASRSKPKSNTKKNKMSPAKSVNKKTVEDHSRTNKSHLQKPNHVDSSISSKRCSKHMTGDRSRLKNFIKKFIETIRFGNDHFGSFMGNGDYVIGDSVIFRVYYVEGLGHNLFSVKHLCDSDLEVAFRQHSCYVRDTDGVELIKDSRGFNLYTILVEGMMNSSPICFLSKASKTKSWLLHRRLNHLTSVPSMTLQERIWQKLLLLPGTSKTDLSFTLIITKPHMSCEELGKLQLTVDIGIFFGYAPSRKGYRIYNKRTRHIMETIQIQVDELSELMAPVQLSVAAESTLMDENPFTPVDNDSFINIFAPEPTSAASSSGDAIEPKNFKSTITKDCWFHAMQDEIHEFNRLQVWELVPQPDCVMIIALKWIYKVKLDEYSDLLKNKARLVAKGYRQEEGIDEESFAPVAHIEAIRIFIANTASKNMTIYQMDIEATFLNGELKEEVYAPWAWYDTLSSFLLDNKFSKGAVDSTLFTQKTGKHILLVQIYGLWYPKDTVMALTAYADADHADADHAGCQDTRRKQVENDVVELFFVMTDYHLVDIFTKALPRERFEFLLPRLGMKSMSLETLKRLQEGEEE</sequence>
<evidence type="ECO:0000256" key="1">
    <source>
        <dbReference type="SAM" id="MobiDB-lite"/>
    </source>
</evidence>
<dbReference type="EMBL" id="BKCJ010096151">
    <property type="protein sequence ID" value="GEX22416.1"/>
    <property type="molecule type" value="Genomic_DNA"/>
</dbReference>
<name>A0A699H2J3_TANCI</name>
<protein>
    <submittedName>
        <fullName evidence="5">Retrovirus-related Pol polyprotein from transposon TNT 1-94</fullName>
    </submittedName>
</protein>
<evidence type="ECO:0000259" key="4">
    <source>
        <dbReference type="Pfam" id="PF25597"/>
    </source>
</evidence>
<feature type="domain" description="Retroviral polymerase SH3-like" evidence="4">
    <location>
        <begin position="530"/>
        <end position="579"/>
    </location>
</feature>
<reference evidence="5" key="1">
    <citation type="journal article" date="2019" name="Sci. Rep.">
        <title>Draft genome of Tanacetum cinerariifolium, the natural source of mosquito coil.</title>
        <authorList>
            <person name="Yamashiro T."/>
            <person name="Shiraishi A."/>
            <person name="Satake H."/>
            <person name="Nakayama K."/>
        </authorList>
    </citation>
    <scope>NUCLEOTIDE SEQUENCE</scope>
</reference>
<feature type="region of interest" description="Disordered" evidence="1">
    <location>
        <begin position="309"/>
        <end position="365"/>
    </location>
</feature>
<comment type="caution">
    <text evidence="5">The sequence shown here is derived from an EMBL/GenBank/DDBJ whole genome shotgun (WGS) entry which is preliminary data.</text>
</comment>
<dbReference type="Pfam" id="PF22936">
    <property type="entry name" value="Pol_BBD"/>
    <property type="match status" value="1"/>
</dbReference>
<proteinExistence type="predicted"/>
<accession>A0A699H2J3</accession>
<gene>
    <name evidence="5" type="ORF">Tci_294391</name>
</gene>
<feature type="domain" description="Reverse transcriptase Ty1/copia-type" evidence="2">
    <location>
        <begin position="658"/>
        <end position="753"/>
    </location>
</feature>
<dbReference type="Pfam" id="PF25597">
    <property type="entry name" value="SH3_retrovirus"/>
    <property type="match status" value="1"/>
</dbReference>
<organism evidence="5">
    <name type="scientific">Tanacetum cinerariifolium</name>
    <name type="common">Dalmatian daisy</name>
    <name type="synonym">Chrysanthemum cinerariifolium</name>
    <dbReference type="NCBI Taxonomy" id="118510"/>
    <lineage>
        <taxon>Eukaryota</taxon>
        <taxon>Viridiplantae</taxon>
        <taxon>Streptophyta</taxon>
        <taxon>Embryophyta</taxon>
        <taxon>Tracheophyta</taxon>
        <taxon>Spermatophyta</taxon>
        <taxon>Magnoliopsida</taxon>
        <taxon>eudicotyledons</taxon>
        <taxon>Gunneridae</taxon>
        <taxon>Pentapetalae</taxon>
        <taxon>asterids</taxon>
        <taxon>campanulids</taxon>
        <taxon>Asterales</taxon>
        <taxon>Asteraceae</taxon>
        <taxon>Asteroideae</taxon>
        <taxon>Anthemideae</taxon>
        <taxon>Anthemidinae</taxon>
        <taxon>Tanacetum</taxon>
    </lineage>
</organism>
<feature type="domain" description="Retrovirus-related Pol polyprotein from transposon TNT 1-94-like beta-barrel" evidence="3">
    <location>
        <begin position="361"/>
        <end position="427"/>
    </location>
</feature>